<dbReference type="PANTHER" id="PTHR46696:SF1">
    <property type="entry name" value="CYTOCHROME P450 YJIB-RELATED"/>
    <property type="match status" value="1"/>
</dbReference>
<dbReference type="EMBL" id="WBMT01000007">
    <property type="protein sequence ID" value="KAB2348272.1"/>
    <property type="molecule type" value="Genomic_DNA"/>
</dbReference>
<dbReference type="PANTHER" id="PTHR46696">
    <property type="entry name" value="P450, PUTATIVE (EUROFUNG)-RELATED"/>
    <property type="match status" value="1"/>
</dbReference>
<comment type="similarity">
    <text evidence="1">Belongs to the cytochrome P450 family.</text>
</comment>
<keyword evidence="3" id="KW-0479">Metal-binding</keyword>
<protein>
    <submittedName>
        <fullName evidence="7">Cytochrome P450</fullName>
    </submittedName>
</protein>
<dbReference type="OrthoDB" id="4133219at2"/>
<dbReference type="Gene3D" id="1.10.630.10">
    <property type="entry name" value="Cytochrome P450"/>
    <property type="match status" value="1"/>
</dbReference>
<dbReference type="InterPro" id="IPR002397">
    <property type="entry name" value="Cyt_P450_B"/>
</dbReference>
<dbReference type="Proteomes" id="UP000468735">
    <property type="component" value="Unassembled WGS sequence"/>
</dbReference>
<dbReference type="GO" id="GO:0016705">
    <property type="term" value="F:oxidoreductase activity, acting on paired donors, with incorporation or reduction of molecular oxygen"/>
    <property type="evidence" value="ECO:0007669"/>
    <property type="project" value="InterPro"/>
</dbReference>
<reference evidence="7 8" key="1">
    <citation type="submission" date="2019-09" db="EMBL/GenBank/DDBJ databases">
        <title>Actinomadura physcomitrii sp. nov., a novel actinomycete isolated from moss [Physcomitrium sphaericum (Ludw) Fuernr].</title>
        <authorList>
            <person name="Zhuang X."/>
            <person name="Liu C."/>
        </authorList>
    </citation>
    <scope>NUCLEOTIDE SEQUENCE [LARGE SCALE GENOMIC DNA]</scope>
    <source>
        <strain evidence="7 8">HMC1</strain>
    </source>
</reference>
<dbReference type="PRINTS" id="PR00359">
    <property type="entry name" value="BP450"/>
</dbReference>
<keyword evidence="2" id="KW-0349">Heme</keyword>
<gene>
    <name evidence="7" type="ORF">F8566_15755</name>
</gene>
<evidence type="ECO:0000256" key="3">
    <source>
        <dbReference type="ARBA" id="ARBA00022723"/>
    </source>
</evidence>
<dbReference type="FunFam" id="1.10.630.10:FF:000018">
    <property type="entry name" value="Cytochrome P450 monooxygenase"/>
    <property type="match status" value="1"/>
</dbReference>
<keyword evidence="8" id="KW-1185">Reference proteome</keyword>
<dbReference type="AlphaFoldDB" id="A0A6H9Z425"/>
<dbReference type="SUPFAM" id="SSF48264">
    <property type="entry name" value="Cytochrome P450"/>
    <property type="match status" value="1"/>
</dbReference>
<dbReference type="InterPro" id="IPR001128">
    <property type="entry name" value="Cyt_P450"/>
</dbReference>
<name>A0A6H9Z425_9ACTN</name>
<organism evidence="7 8">
    <name type="scientific">Actinomadura rudentiformis</name>
    <dbReference type="NCBI Taxonomy" id="359158"/>
    <lineage>
        <taxon>Bacteria</taxon>
        <taxon>Bacillati</taxon>
        <taxon>Actinomycetota</taxon>
        <taxon>Actinomycetes</taxon>
        <taxon>Streptosporangiales</taxon>
        <taxon>Thermomonosporaceae</taxon>
        <taxon>Actinomadura</taxon>
    </lineage>
</organism>
<sequence length="407" mass="44470">MTGTDVPELAELPEIDLTDVEVIRDPFAAYGRARERSPLARLLMPGQEPWWVVTRYEQARAMLSDPRFEINEASFMRPDVPDDCVPYMRTMSEMNGQEHARLRKLVSPAFSPRRAAAFRPRIEAIVERLIDEAAEHADDGVLDLLPHFARPLPMDVICDLVGIPESDRLMWRAYGATVAAAAGEDFAKAIPGIMEGAKAAIARRRAEPADDLISGLINAQAEGGDRLTDTELVTLIWHLVMAGQTPINLIANAMTALLAHPEQLAALRADSDNLMPLAVEELTRWCGSTLLTIPRYANEDTEISGVPVRKGDAVTVSVAATNRDPRVFADPERLDITRPQGTPAHLGFAHGPHFCLGASIGRVQTQVALTALLRRFPDLALAPGTDPAELRALDPGTWRVTALPVSL</sequence>
<evidence type="ECO:0000256" key="4">
    <source>
        <dbReference type="ARBA" id="ARBA00023002"/>
    </source>
</evidence>
<keyword evidence="5" id="KW-0408">Iron</keyword>
<comment type="caution">
    <text evidence="7">The sequence shown here is derived from an EMBL/GenBank/DDBJ whole genome shotgun (WGS) entry which is preliminary data.</text>
</comment>
<evidence type="ECO:0000313" key="7">
    <source>
        <dbReference type="EMBL" id="KAB2348272.1"/>
    </source>
</evidence>
<dbReference type="RefSeq" id="WP_151561001.1">
    <property type="nucleotide sequence ID" value="NZ_WBMT01000007.1"/>
</dbReference>
<dbReference type="Pfam" id="PF00067">
    <property type="entry name" value="p450"/>
    <property type="match status" value="1"/>
</dbReference>
<evidence type="ECO:0000256" key="6">
    <source>
        <dbReference type="ARBA" id="ARBA00023033"/>
    </source>
</evidence>
<dbReference type="InterPro" id="IPR036396">
    <property type="entry name" value="Cyt_P450_sf"/>
</dbReference>
<evidence type="ECO:0000256" key="2">
    <source>
        <dbReference type="ARBA" id="ARBA00022617"/>
    </source>
</evidence>
<evidence type="ECO:0000313" key="8">
    <source>
        <dbReference type="Proteomes" id="UP000468735"/>
    </source>
</evidence>
<keyword evidence="4" id="KW-0560">Oxidoreductase</keyword>
<proteinExistence type="inferred from homology"/>
<accession>A0A6H9Z425</accession>
<keyword evidence="6" id="KW-0503">Monooxygenase</keyword>
<evidence type="ECO:0000256" key="1">
    <source>
        <dbReference type="ARBA" id="ARBA00010617"/>
    </source>
</evidence>
<dbReference type="GO" id="GO:0020037">
    <property type="term" value="F:heme binding"/>
    <property type="evidence" value="ECO:0007669"/>
    <property type="project" value="InterPro"/>
</dbReference>
<dbReference type="GO" id="GO:0005506">
    <property type="term" value="F:iron ion binding"/>
    <property type="evidence" value="ECO:0007669"/>
    <property type="project" value="InterPro"/>
</dbReference>
<evidence type="ECO:0000256" key="5">
    <source>
        <dbReference type="ARBA" id="ARBA00023004"/>
    </source>
</evidence>
<dbReference type="GO" id="GO:0004497">
    <property type="term" value="F:monooxygenase activity"/>
    <property type="evidence" value="ECO:0007669"/>
    <property type="project" value="UniProtKB-KW"/>
</dbReference>